<sequence>MCVDFPHLLKFSRIHYHESYWLRARISQLAVSSSSSLHQTLQTVTHDPTYMPIRGHSMQNMPCSQSRQTLELTPEVLAAIISRITEIESVLQRDPVDWAEEAETPQEDEGRDTAELFDQEDEDEDEDEDEEATEIGDSDSGEDSIGIMESEGGGGGGGAPPEETNPQRTHQLAEPTQEFHSRQQIVDGVDGEKVHHFNWFGKPVYRNSSTPPEVSLWFILAKPKAPQGRDKLRVKSVLKRARVWVDPVLVSLERGARDLHRGSAYDLIRFAEKRTFKFYTPHGTWQLDRDALQGGALLDQGTAKIYHDDKWGAGGGFMRSRNIRPASDWYRERSRIYGGAPRRSFRLAVLGARRRKEHGYGRRQSALRLSMTAEDL</sequence>
<evidence type="ECO:0000256" key="1">
    <source>
        <dbReference type="SAM" id="MobiDB-lite"/>
    </source>
</evidence>
<dbReference type="EMBL" id="MSFN02000001">
    <property type="protein sequence ID" value="PTU25391.1"/>
    <property type="molecule type" value="Genomic_DNA"/>
</dbReference>
<name>A0A2T5MA32_9EURO</name>
<dbReference type="VEuPathDB" id="FungiDB:P175DRAFT_0554630"/>
<dbReference type="OrthoDB" id="5421702at2759"/>
<reference evidence="2 3" key="1">
    <citation type="journal article" date="2018" name="Proc. Natl. Acad. Sci. U.S.A.">
        <title>Linking secondary metabolites to gene clusters through genome sequencing of six diverse Aspergillus species.</title>
        <authorList>
            <person name="Kaerboelling I."/>
            <person name="Vesth T.C."/>
            <person name="Frisvad J.C."/>
            <person name="Nybo J.L."/>
            <person name="Theobald S."/>
            <person name="Kuo A."/>
            <person name="Bowyer P."/>
            <person name="Matsuda Y."/>
            <person name="Mondo S."/>
            <person name="Lyhne E.K."/>
            <person name="Kogle M.E."/>
            <person name="Clum A."/>
            <person name="Lipzen A."/>
            <person name="Salamov A."/>
            <person name="Ngan C.Y."/>
            <person name="Daum C."/>
            <person name="Chiniquy J."/>
            <person name="Barry K."/>
            <person name="LaButti K."/>
            <person name="Haridas S."/>
            <person name="Simmons B.A."/>
            <person name="Magnuson J.K."/>
            <person name="Mortensen U.H."/>
            <person name="Larsen T.O."/>
            <person name="Grigoriev I.V."/>
            <person name="Baker S.E."/>
            <person name="Andersen M.R."/>
        </authorList>
    </citation>
    <scope>NUCLEOTIDE SEQUENCE [LARGE SCALE GENOMIC DNA]</scope>
    <source>
        <strain evidence="2 3">IBT 24754</strain>
    </source>
</reference>
<feature type="compositionally biased region" description="Acidic residues" evidence="1">
    <location>
        <begin position="100"/>
        <end position="142"/>
    </location>
</feature>
<accession>A0A2T5MA32</accession>
<proteinExistence type="predicted"/>
<dbReference type="Proteomes" id="UP000244073">
    <property type="component" value="Unassembled WGS sequence"/>
</dbReference>
<comment type="caution">
    <text evidence="2">The sequence shown here is derived from an EMBL/GenBank/DDBJ whole genome shotgun (WGS) entry which is preliminary data.</text>
</comment>
<dbReference type="RefSeq" id="XP_040756783.1">
    <property type="nucleotide sequence ID" value="XM_040900570.1"/>
</dbReference>
<feature type="region of interest" description="Disordered" evidence="1">
    <location>
        <begin position="100"/>
        <end position="181"/>
    </location>
</feature>
<gene>
    <name evidence="2" type="ORF">P175DRAFT_0554630</name>
</gene>
<evidence type="ECO:0000313" key="2">
    <source>
        <dbReference type="EMBL" id="PTU25391.1"/>
    </source>
</evidence>
<protein>
    <submittedName>
        <fullName evidence="2">Uncharacterized protein</fullName>
    </submittedName>
</protein>
<evidence type="ECO:0000313" key="3">
    <source>
        <dbReference type="Proteomes" id="UP000244073"/>
    </source>
</evidence>
<dbReference type="GeneID" id="63817454"/>
<dbReference type="AlphaFoldDB" id="A0A2T5MA32"/>
<organism evidence="2 3">
    <name type="scientific">Aspergillus ochraceoroseus IBT 24754</name>
    <dbReference type="NCBI Taxonomy" id="1392256"/>
    <lineage>
        <taxon>Eukaryota</taxon>
        <taxon>Fungi</taxon>
        <taxon>Dikarya</taxon>
        <taxon>Ascomycota</taxon>
        <taxon>Pezizomycotina</taxon>
        <taxon>Eurotiomycetes</taxon>
        <taxon>Eurotiomycetidae</taxon>
        <taxon>Eurotiales</taxon>
        <taxon>Aspergillaceae</taxon>
        <taxon>Aspergillus</taxon>
        <taxon>Aspergillus subgen. Nidulantes</taxon>
    </lineage>
</organism>